<dbReference type="InterPro" id="IPR054722">
    <property type="entry name" value="PolX-like_BBD"/>
</dbReference>
<accession>A0A0B2SBF9</accession>
<dbReference type="SUPFAM" id="SSF57756">
    <property type="entry name" value="Retrovirus zinc finger-like domains"/>
    <property type="match status" value="1"/>
</dbReference>
<dbReference type="PANTHER" id="PTHR35317">
    <property type="entry name" value="OS04G0629600 PROTEIN"/>
    <property type="match status" value="1"/>
</dbReference>
<dbReference type="Proteomes" id="UP000053555">
    <property type="component" value="Unassembled WGS sequence"/>
</dbReference>
<keyword evidence="1" id="KW-0863">Zinc-finger</keyword>
<dbReference type="InterPro" id="IPR036875">
    <property type="entry name" value="Znf_CCHC_sf"/>
</dbReference>
<dbReference type="PANTHER" id="PTHR35317:SF35">
    <property type="entry name" value="DUF4219 DOMAIN-CONTAINING PROTEIN"/>
    <property type="match status" value="1"/>
</dbReference>
<dbReference type="Pfam" id="PF22936">
    <property type="entry name" value="Pol_BBD"/>
    <property type="match status" value="1"/>
</dbReference>
<organism evidence="3">
    <name type="scientific">Glycine soja</name>
    <name type="common">Wild soybean</name>
    <dbReference type="NCBI Taxonomy" id="3848"/>
    <lineage>
        <taxon>Eukaryota</taxon>
        <taxon>Viridiplantae</taxon>
        <taxon>Streptophyta</taxon>
        <taxon>Embryophyta</taxon>
        <taxon>Tracheophyta</taxon>
        <taxon>Spermatophyta</taxon>
        <taxon>Magnoliopsida</taxon>
        <taxon>eudicotyledons</taxon>
        <taxon>Gunneridae</taxon>
        <taxon>Pentapetalae</taxon>
        <taxon>rosids</taxon>
        <taxon>fabids</taxon>
        <taxon>Fabales</taxon>
        <taxon>Fabaceae</taxon>
        <taxon>Papilionoideae</taxon>
        <taxon>50 kb inversion clade</taxon>
        <taxon>NPAAA clade</taxon>
        <taxon>indigoferoid/millettioid clade</taxon>
        <taxon>Phaseoleae</taxon>
        <taxon>Glycine</taxon>
        <taxon>Glycine subgen. Soja</taxon>
    </lineage>
</organism>
<dbReference type="Gene3D" id="4.10.60.10">
    <property type="entry name" value="Zinc finger, CCHC-type"/>
    <property type="match status" value="1"/>
</dbReference>
<keyword evidence="3" id="KW-0378">Hydrolase</keyword>
<sequence>LVLDGKNWDRWSALMKSLFGAQEVSDLVQNSYEDLGANPTEAQRLVFKEAKKKDCKALFYIQQNVDSYHFEKIAKATRSKEAWDILEKYHDGGEKVKQVKLQSFRRKYEMMQMEEGQKIGDYFSKLTSLVNQMQTCGEVITDQMVVEKVLRSLTSKFDFIVVAIQEAKDVKAMKIEELQSSLEAHELMVIDRGHNKKKEFDKSKVQCYNCEKSGHFADECWFKKDQQNNEEANVAQGKDPHTVLMMATTCEDKVQNEEWYLDSGCSNHMTAHREWLTSFDNSKKTSIKLADNRKLAAEGIGNIVIRGNDGKRVIIEKVLYVPEMNCNLMSIGQLVEKGFSVT</sequence>
<evidence type="ECO:0000256" key="1">
    <source>
        <dbReference type="PROSITE-ProRule" id="PRU00047"/>
    </source>
</evidence>
<name>A0A0B2SBF9_GLYSO</name>
<keyword evidence="1" id="KW-0479">Metal-binding</keyword>
<protein>
    <submittedName>
        <fullName evidence="3">Retrovirus-related Pol polyprotein from transposon TNT 1-94</fullName>
        <ecNumber evidence="3">3.1.13.-</ecNumber>
    </submittedName>
</protein>
<gene>
    <name evidence="3" type="ORF">glysoja_031686</name>
</gene>
<dbReference type="PROSITE" id="PS50158">
    <property type="entry name" value="ZF_CCHC"/>
    <property type="match status" value="1"/>
</dbReference>
<dbReference type="EMBL" id="KN643366">
    <property type="protein sequence ID" value="KHN44086.1"/>
    <property type="molecule type" value="Genomic_DNA"/>
</dbReference>
<dbReference type="AlphaFoldDB" id="A0A0B2SBF9"/>
<evidence type="ECO:0000313" key="3">
    <source>
        <dbReference type="EMBL" id="KHN44086.1"/>
    </source>
</evidence>
<feature type="non-terminal residue" evidence="3">
    <location>
        <position position="1"/>
    </location>
</feature>
<dbReference type="Pfam" id="PF14223">
    <property type="entry name" value="Retrotran_gag_2"/>
    <property type="match status" value="1"/>
</dbReference>
<feature type="domain" description="CCHC-type" evidence="2">
    <location>
        <begin position="207"/>
        <end position="220"/>
    </location>
</feature>
<dbReference type="GO" id="GO:0016787">
    <property type="term" value="F:hydrolase activity"/>
    <property type="evidence" value="ECO:0007669"/>
    <property type="project" value="UniProtKB-KW"/>
</dbReference>
<dbReference type="GO" id="GO:0003676">
    <property type="term" value="F:nucleic acid binding"/>
    <property type="evidence" value="ECO:0007669"/>
    <property type="project" value="InterPro"/>
</dbReference>
<dbReference type="EC" id="3.1.13.-" evidence="3"/>
<dbReference type="InterPro" id="IPR001878">
    <property type="entry name" value="Znf_CCHC"/>
</dbReference>
<dbReference type="Pfam" id="PF00098">
    <property type="entry name" value="zf-CCHC"/>
    <property type="match status" value="1"/>
</dbReference>
<evidence type="ECO:0000259" key="2">
    <source>
        <dbReference type="PROSITE" id="PS50158"/>
    </source>
</evidence>
<proteinExistence type="predicted"/>
<dbReference type="GO" id="GO:0008270">
    <property type="term" value="F:zinc ion binding"/>
    <property type="evidence" value="ECO:0007669"/>
    <property type="project" value="UniProtKB-KW"/>
</dbReference>
<reference evidence="3" key="1">
    <citation type="submission" date="2014-07" db="EMBL/GenBank/DDBJ databases">
        <title>Identification of a novel salt tolerance gene in wild soybean by whole-genome sequencing.</title>
        <authorList>
            <person name="Lam H.-M."/>
            <person name="Qi X."/>
            <person name="Li M.-W."/>
            <person name="Liu X."/>
            <person name="Xie M."/>
            <person name="Ni M."/>
            <person name="Xu X."/>
        </authorList>
    </citation>
    <scope>NUCLEOTIDE SEQUENCE [LARGE SCALE GENOMIC DNA]</scope>
    <source>
        <tissue evidence="3">Root</tissue>
    </source>
</reference>
<feature type="non-terminal residue" evidence="3">
    <location>
        <position position="342"/>
    </location>
</feature>
<keyword evidence="1" id="KW-0862">Zinc</keyword>